<comment type="caution">
    <text evidence="1">The sequence shown here is derived from an EMBL/GenBank/DDBJ whole genome shotgun (WGS) entry which is preliminary data.</text>
</comment>
<dbReference type="PANTHER" id="PTHR37489">
    <property type="entry name" value="DUF3500 DOMAIN-CONTAINING PROTEIN"/>
    <property type="match status" value="1"/>
</dbReference>
<dbReference type="Proteomes" id="UP001141259">
    <property type="component" value="Unassembled WGS sequence"/>
</dbReference>
<dbReference type="AlphaFoldDB" id="A0A9X2VVM4"/>
<organism evidence="1 2">
    <name type="scientific">Umezawaea endophytica</name>
    <dbReference type="NCBI Taxonomy" id="1654476"/>
    <lineage>
        <taxon>Bacteria</taxon>
        <taxon>Bacillati</taxon>
        <taxon>Actinomycetota</taxon>
        <taxon>Actinomycetes</taxon>
        <taxon>Pseudonocardiales</taxon>
        <taxon>Pseudonocardiaceae</taxon>
        <taxon>Umezawaea</taxon>
    </lineage>
</organism>
<keyword evidence="2" id="KW-1185">Reference proteome</keyword>
<dbReference type="EMBL" id="JANYMP010000024">
    <property type="protein sequence ID" value="MCS7482513.1"/>
    <property type="molecule type" value="Genomic_DNA"/>
</dbReference>
<accession>A0A9X2VVM4</accession>
<evidence type="ECO:0000313" key="2">
    <source>
        <dbReference type="Proteomes" id="UP001141259"/>
    </source>
</evidence>
<proteinExistence type="predicted"/>
<name>A0A9X2VVM4_9PSEU</name>
<reference evidence="1" key="1">
    <citation type="submission" date="2022-08" db="EMBL/GenBank/DDBJ databases">
        <authorList>
            <person name="Tistechok S."/>
            <person name="Samborskyy M."/>
            <person name="Roman I."/>
        </authorList>
    </citation>
    <scope>NUCLEOTIDE SEQUENCE</scope>
    <source>
        <strain evidence="1">DSM 103496</strain>
    </source>
</reference>
<dbReference type="PANTHER" id="PTHR37489:SF1">
    <property type="entry name" value="DUF3500 DOMAIN-CONTAINING PROTEIN"/>
    <property type="match status" value="1"/>
</dbReference>
<dbReference type="Pfam" id="PF12006">
    <property type="entry name" value="DUF3500"/>
    <property type="match status" value="1"/>
</dbReference>
<sequence>MSPVTGTERSAVEDMTRCAEEFLDSLGPAARARAQRVPVDSPEVAAERVRWFYTPTDHGGIPLRELSPRQQGLAMRLLASGLTRQAYVTACLVMGLENVLDEVEGWQVDWGRERGRDPGLYWVRVFGRPGEATWGWRVGGHHLSVNLLVRAGRIAAVTPSFFGADPATSPLLGGTLRPLGGVEDLARTVLATLSTDDRARALLHPRAVSDIVSGNRPQVRTGDRMIHMPELFRGPLPTPRLADLVDRIDEAAEKGSGYTDADHARLALTREPRGIAARDLSAEQRRLLRDLIATYTDRSPGPIAAAQRRHYRDDRNLDLVHLAWAGGLGAGEPHYYRLTGPRLLAEYDNTQRQANHAHSVWRDPLGDFGLDPLTAHRATTPH</sequence>
<dbReference type="InterPro" id="IPR021889">
    <property type="entry name" value="DUF3500"/>
</dbReference>
<gene>
    <name evidence="1" type="ORF">NZH93_37185</name>
</gene>
<dbReference type="RefSeq" id="WP_259627977.1">
    <property type="nucleotide sequence ID" value="NZ_JANYMP010000024.1"/>
</dbReference>
<protein>
    <submittedName>
        <fullName evidence="1">DUF3500 domain-containing protein</fullName>
    </submittedName>
</protein>
<evidence type="ECO:0000313" key="1">
    <source>
        <dbReference type="EMBL" id="MCS7482513.1"/>
    </source>
</evidence>